<keyword evidence="2" id="KW-1185">Reference proteome</keyword>
<evidence type="ECO:0000313" key="2">
    <source>
        <dbReference type="Proteomes" id="UP001364617"/>
    </source>
</evidence>
<sequence>MTNKTRQKLNFATLFVSGTSTNITNHS</sequence>
<accession>A0AAN9DDG3</accession>
<evidence type="ECO:0000313" key="1">
    <source>
        <dbReference type="EMBL" id="KAK7169082.1"/>
    </source>
</evidence>
<protein>
    <submittedName>
        <fullName evidence="1">Uncharacterized protein</fullName>
    </submittedName>
</protein>
<reference evidence="1 2" key="1">
    <citation type="submission" date="2024-02" db="EMBL/GenBank/DDBJ databases">
        <title>Chromosome-level genome assembly of the Eurasian Minnow (Phoxinus phoxinus).</title>
        <authorList>
            <person name="Oriowo T.O."/>
            <person name="Martin S."/>
            <person name="Stange M."/>
            <person name="Chrysostomakis Y."/>
            <person name="Brown T."/>
            <person name="Winkler S."/>
            <person name="Kukowka S."/>
            <person name="Myers E.W."/>
            <person name="Bohne A."/>
        </authorList>
    </citation>
    <scope>NUCLEOTIDE SEQUENCE [LARGE SCALE GENOMIC DNA]</scope>
    <source>
        <strain evidence="1">ZFMK-TIS-60720</strain>
        <tissue evidence="1">Whole Organism</tissue>
    </source>
</reference>
<dbReference type="AlphaFoldDB" id="A0AAN9DDG3"/>
<dbReference type="Proteomes" id="UP001364617">
    <property type="component" value="Unassembled WGS sequence"/>
</dbReference>
<name>A0AAN9DDG3_9TELE</name>
<comment type="caution">
    <text evidence="1">The sequence shown here is derived from an EMBL/GenBank/DDBJ whole genome shotgun (WGS) entry which is preliminary data.</text>
</comment>
<dbReference type="EMBL" id="JAYKXH010000005">
    <property type="protein sequence ID" value="KAK7169082.1"/>
    <property type="molecule type" value="Genomic_DNA"/>
</dbReference>
<organism evidence="1 2">
    <name type="scientific">Phoxinus phoxinus</name>
    <name type="common">Eurasian minnow</name>
    <dbReference type="NCBI Taxonomy" id="58324"/>
    <lineage>
        <taxon>Eukaryota</taxon>
        <taxon>Metazoa</taxon>
        <taxon>Chordata</taxon>
        <taxon>Craniata</taxon>
        <taxon>Vertebrata</taxon>
        <taxon>Euteleostomi</taxon>
        <taxon>Actinopterygii</taxon>
        <taxon>Neopterygii</taxon>
        <taxon>Teleostei</taxon>
        <taxon>Ostariophysi</taxon>
        <taxon>Cypriniformes</taxon>
        <taxon>Leuciscidae</taxon>
        <taxon>Phoxininae</taxon>
        <taxon>Phoxinus</taxon>
    </lineage>
</organism>
<gene>
    <name evidence="1" type="ORF">R3I93_005164</name>
</gene>
<proteinExistence type="predicted"/>